<evidence type="ECO:0000256" key="1">
    <source>
        <dbReference type="SAM" id="MobiDB-lite"/>
    </source>
</evidence>
<proteinExistence type="predicted"/>
<keyword evidence="3" id="KW-1185">Reference proteome</keyword>
<accession>A0A5Q0GWE7</accession>
<evidence type="ECO:0000313" key="3">
    <source>
        <dbReference type="Proteomes" id="UP000325787"/>
    </source>
</evidence>
<name>A0A5Q0GWE7_SACSY</name>
<dbReference type="OrthoDB" id="9994134at2"/>
<evidence type="ECO:0000313" key="2">
    <source>
        <dbReference type="EMBL" id="QFZ18387.1"/>
    </source>
</evidence>
<dbReference type="KEGG" id="ssyi:EKG83_13630"/>
<protein>
    <submittedName>
        <fullName evidence="2">Uncharacterized protein</fullName>
    </submittedName>
</protein>
<organism evidence="2 3">
    <name type="scientific">Saccharothrix syringae</name>
    <name type="common">Nocardiopsis syringae</name>
    <dbReference type="NCBI Taxonomy" id="103733"/>
    <lineage>
        <taxon>Bacteria</taxon>
        <taxon>Bacillati</taxon>
        <taxon>Actinomycetota</taxon>
        <taxon>Actinomycetes</taxon>
        <taxon>Pseudonocardiales</taxon>
        <taxon>Pseudonocardiaceae</taxon>
        <taxon>Saccharothrix</taxon>
    </lineage>
</organism>
<reference evidence="3" key="1">
    <citation type="journal article" date="2021" name="Curr. Microbiol.">
        <title>Complete genome of nocamycin-producing strain Saccharothrix syringae NRRL B-16468 reveals the biosynthetic potential for secondary metabolites.</title>
        <authorList>
            <person name="Mo X."/>
            <person name="Yang S."/>
        </authorList>
    </citation>
    <scope>NUCLEOTIDE SEQUENCE [LARGE SCALE GENOMIC DNA]</scope>
    <source>
        <strain evidence="3">ATCC 51364 / DSM 43886 / JCM 6844 / KCTC 9398 / NBRC 14523 / NRRL B-16468 / INA 2240</strain>
    </source>
</reference>
<sequence>MSPLASRNDEHAELVRFLLPLIPVLAVFGMNALDEVEKLNIRYEVYEQQRQRAESAFKAVREGAQIMADVRDEVGAGWKGEAAELFDRYAGKAVTAADAETSLVDLEDQAIGNVFAEVKKIVETAANALMSLLQSLAAVVSPAAGAAVALDRLVSGGEGADVSFAVDVTAALEIVLNAMKEISGLSKVFEEAGEGRQAVQRFRDADGRSLGSLLLLEAKDFRIDPNYSTGAIPTGLEERDRADEDAWAPR</sequence>
<feature type="region of interest" description="Disordered" evidence="1">
    <location>
        <begin position="231"/>
        <end position="250"/>
    </location>
</feature>
<gene>
    <name evidence="2" type="ORF">EKG83_13630</name>
</gene>
<dbReference type="EMBL" id="CP034550">
    <property type="protein sequence ID" value="QFZ18387.1"/>
    <property type="molecule type" value="Genomic_DNA"/>
</dbReference>
<dbReference type="Proteomes" id="UP000325787">
    <property type="component" value="Chromosome"/>
</dbReference>
<dbReference type="RefSeq" id="WP_033430861.1">
    <property type="nucleotide sequence ID" value="NZ_CP034550.1"/>
</dbReference>
<dbReference type="AlphaFoldDB" id="A0A5Q0GWE7"/>